<dbReference type="EMBL" id="JAHRIP010058034">
    <property type="protein sequence ID" value="MEQ2303709.1"/>
    <property type="molecule type" value="Genomic_DNA"/>
</dbReference>
<proteinExistence type="predicted"/>
<dbReference type="Proteomes" id="UP001469553">
    <property type="component" value="Unassembled WGS sequence"/>
</dbReference>
<accession>A0ABV0ZCU4</accession>
<keyword evidence="1" id="KW-0732">Signal</keyword>
<reference evidence="2 3" key="1">
    <citation type="submission" date="2021-06" db="EMBL/GenBank/DDBJ databases">
        <authorList>
            <person name="Palmer J.M."/>
        </authorList>
    </citation>
    <scope>NUCLEOTIDE SEQUENCE [LARGE SCALE GENOMIC DNA]</scope>
    <source>
        <strain evidence="2 3">AS_MEX2019</strain>
        <tissue evidence="2">Muscle</tissue>
    </source>
</reference>
<feature type="signal peptide" evidence="1">
    <location>
        <begin position="1"/>
        <end position="43"/>
    </location>
</feature>
<name>A0ABV0ZCU4_9TELE</name>
<comment type="caution">
    <text evidence="2">The sequence shown here is derived from an EMBL/GenBank/DDBJ whole genome shotgun (WGS) entry which is preliminary data.</text>
</comment>
<protein>
    <submittedName>
        <fullName evidence="2">Uncharacterized protein</fullName>
    </submittedName>
</protein>
<organism evidence="2 3">
    <name type="scientific">Ameca splendens</name>
    <dbReference type="NCBI Taxonomy" id="208324"/>
    <lineage>
        <taxon>Eukaryota</taxon>
        <taxon>Metazoa</taxon>
        <taxon>Chordata</taxon>
        <taxon>Craniata</taxon>
        <taxon>Vertebrata</taxon>
        <taxon>Euteleostomi</taxon>
        <taxon>Actinopterygii</taxon>
        <taxon>Neopterygii</taxon>
        <taxon>Teleostei</taxon>
        <taxon>Neoteleostei</taxon>
        <taxon>Acanthomorphata</taxon>
        <taxon>Ovalentaria</taxon>
        <taxon>Atherinomorphae</taxon>
        <taxon>Cyprinodontiformes</taxon>
        <taxon>Goodeidae</taxon>
        <taxon>Ameca</taxon>
    </lineage>
</organism>
<gene>
    <name evidence="2" type="ORF">AMECASPLE_019702</name>
</gene>
<evidence type="ECO:0000256" key="1">
    <source>
        <dbReference type="SAM" id="SignalP"/>
    </source>
</evidence>
<evidence type="ECO:0000313" key="2">
    <source>
        <dbReference type="EMBL" id="MEQ2303709.1"/>
    </source>
</evidence>
<sequence length="138" mass="15346">MSWIPLQFISWFQGIYKDPSCPLWTSFQLVASWLLTLSASSISDPCSPSTVLPMQEPTPGAVLTGPQSPHRKVCTVLSIQEHTPCTGLTIPLDQTHFIEAALHLRSQAPPSSPWWFIYSPPIFGVSLDDQLTNNIIRE</sequence>
<evidence type="ECO:0000313" key="3">
    <source>
        <dbReference type="Proteomes" id="UP001469553"/>
    </source>
</evidence>
<feature type="chain" id="PRO_5045059567" evidence="1">
    <location>
        <begin position="44"/>
        <end position="138"/>
    </location>
</feature>
<keyword evidence="3" id="KW-1185">Reference proteome</keyword>